<sequence length="188" mass="20684">MVSSFLHTTLGKPLNNPKIVGKIKKLGQPKFRVEIPLSDDSPDSLPQLALDISGDISIKRKGSPIKILIMWPDSSLKKSATMTFKSLPTSQIEYIDIPSVAKTDPRILDSAGVVVFLGPESSTLALMKTVSDAFYPKPVVLFNPKWGFEEENNFGDLSAFVGSFEVVYSFMGLEMRGILSKRKGVTFK</sequence>
<name>A0A6A4P9J3_LUPAL</name>
<dbReference type="GO" id="GO:0009507">
    <property type="term" value="C:chloroplast"/>
    <property type="evidence" value="ECO:0007669"/>
    <property type="project" value="TreeGrafter"/>
</dbReference>
<protein>
    <submittedName>
        <fullName evidence="1">Uncharacterized protein</fullName>
    </submittedName>
</protein>
<dbReference type="Pfam" id="PF09353">
    <property type="entry name" value="DUF1995"/>
    <property type="match status" value="1"/>
</dbReference>
<dbReference type="InterPro" id="IPR018962">
    <property type="entry name" value="DUF1995"/>
</dbReference>
<dbReference type="EMBL" id="WOCE01000014">
    <property type="protein sequence ID" value="KAE9599785.1"/>
    <property type="molecule type" value="Genomic_DNA"/>
</dbReference>
<dbReference type="Proteomes" id="UP000447434">
    <property type="component" value="Chromosome 14"/>
</dbReference>
<proteinExistence type="predicted"/>
<organism evidence="1 2">
    <name type="scientific">Lupinus albus</name>
    <name type="common">White lupine</name>
    <name type="synonym">Lupinus termis</name>
    <dbReference type="NCBI Taxonomy" id="3870"/>
    <lineage>
        <taxon>Eukaryota</taxon>
        <taxon>Viridiplantae</taxon>
        <taxon>Streptophyta</taxon>
        <taxon>Embryophyta</taxon>
        <taxon>Tracheophyta</taxon>
        <taxon>Spermatophyta</taxon>
        <taxon>Magnoliopsida</taxon>
        <taxon>eudicotyledons</taxon>
        <taxon>Gunneridae</taxon>
        <taxon>Pentapetalae</taxon>
        <taxon>rosids</taxon>
        <taxon>fabids</taxon>
        <taxon>Fabales</taxon>
        <taxon>Fabaceae</taxon>
        <taxon>Papilionoideae</taxon>
        <taxon>50 kb inversion clade</taxon>
        <taxon>genistoids sensu lato</taxon>
        <taxon>core genistoids</taxon>
        <taxon>Genisteae</taxon>
        <taxon>Lupinus</taxon>
    </lineage>
</organism>
<keyword evidence="2" id="KW-1185">Reference proteome</keyword>
<accession>A0A6A4P9J3</accession>
<dbReference type="PANTHER" id="PTHR36365:SF1">
    <property type="entry name" value="OS05G0500400 PROTEIN"/>
    <property type="match status" value="1"/>
</dbReference>
<dbReference type="PANTHER" id="PTHR36365">
    <property type="entry name" value="OS05G0500400 PROTEIN"/>
    <property type="match status" value="1"/>
</dbReference>
<reference evidence="2" key="1">
    <citation type="journal article" date="2020" name="Nat. Commun.">
        <title>Genome sequence of the cluster root forming white lupin.</title>
        <authorList>
            <person name="Hufnagel B."/>
            <person name="Marques A."/>
            <person name="Soriano A."/>
            <person name="Marques L."/>
            <person name="Divol F."/>
            <person name="Doumas P."/>
            <person name="Sallet E."/>
            <person name="Mancinotti D."/>
            <person name="Carrere S."/>
            <person name="Marande W."/>
            <person name="Arribat S."/>
            <person name="Keller J."/>
            <person name="Huneau C."/>
            <person name="Blein T."/>
            <person name="Aime D."/>
            <person name="Laguerre M."/>
            <person name="Taylor J."/>
            <person name="Schubert V."/>
            <person name="Nelson M."/>
            <person name="Geu-Flores F."/>
            <person name="Crespi M."/>
            <person name="Gallardo-Guerrero K."/>
            <person name="Delaux P.-M."/>
            <person name="Salse J."/>
            <person name="Berges H."/>
            <person name="Guyot R."/>
            <person name="Gouzy J."/>
            <person name="Peret B."/>
        </authorList>
    </citation>
    <scope>NUCLEOTIDE SEQUENCE [LARGE SCALE GENOMIC DNA]</scope>
    <source>
        <strain evidence="2">cv. Amiga</strain>
    </source>
</reference>
<gene>
    <name evidence="1" type="ORF">Lalb_Chr14g0366071</name>
</gene>
<evidence type="ECO:0000313" key="2">
    <source>
        <dbReference type="Proteomes" id="UP000447434"/>
    </source>
</evidence>
<dbReference type="AlphaFoldDB" id="A0A6A4P9J3"/>
<dbReference type="OrthoDB" id="515480at2759"/>
<evidence type="ECO:0000313" key="1">
    <source>
        <dbReference type="EMBL" id="KAE9599785.1"/>
    </source>
</evidence>
<comment type="caution">
    <text evidence="1">The sequence shown here is derived from an EMBL/GenBank/DDBJ whole genome shotgun (WGS) entry which is preliminary data.</text>
</comment>